<protein>
    <submittedName>
        <fullName evidence="1">Uncharacterized protein</fullName>
    </submittedName>
</protein>
<keyword evidence="2" id="KW-1185">Reference proteome</keyword>
<dbReference type="Proteomes" id="UP000636800">
    <property type="component" value="Chromosome 5"/>
</dbReference>
<organism evidence="1 2">
    <name type="scientific">Vanilla planifolia</name>
    <name type="common">Vanilla</name>
    <dbReference type="NCBI Taxonomy" id="51239"/>
    <lineage>
        <taxon>Eukaryota</taxon>
        <taxon>Viridiplantae</taxon>
        <taxon>Streptophyta</taxon>
        <taxon>Embryophyta</taxon>
        <taxon>Tracheophyta</taxon>
        <taxon>Spermatophyta</taxon>
        <taxon>Magnoliopsida</taxon>
        <taxon>Liliopsida</taxon>
        <taxon>Asparagales</taxon>
        <taxon>Orchidaceae</taxon>
        <taxon>Vanilloideae</taxon>
        <taxon>Vanilleae</taxon>
        <taxon>Vanilla</taxon>
    </lineage>
</organism>
<sequence length="77" mass="8364">MTSIKNRMRWRERKREYEQATRRTKKIGGIFAVAEAAGGLSAGEVNSIIGKVGLKKRGKIVVVADVGEGVAKTYSAL</sequence>
<reference evidence="1 2" key="1">
    <citation type="journal article" date="2020" name="Nat. Food">
        <title>A phased Vanilla planifolia genome enables genetic improvement of flavour and production.</title>
        <authorList>
            <person name="Hasing T."/>
            <person name="Tang H."/>
            <person name="Brym M."/>
            <person name="Khazi F."/>
            <person name="Huang T."/>
            <person name="Chambers A.H."/>
        </authorList>
    </citation>
    <scope>NUCLEOTIDE SEQUENCE [LARGE SCALE GENOMIC DNA]</scope>
    <source>
        <tissue evidence="1">Leaf</tissue>
    </source>
</reference>
<proteinExistence type="predicted"/>
<evidence type="ECO:0000313" key="2">
    <source>
        <dbReference type="Proteomes" id="UP000636800"/>
    </source>
</evidence>
<gene>
    <name evidence="1" type="ORF">HPP92_010195</name>
</gene>
<dbReference type="EMBL" id="JADCNL010000005">
    <property type="protein sequence ID" value="KAG0479337.1"/>
    <property type="molecule type" value="Genomic_DNA"/>
</dbReference>
<name>A0A835R4N9_VANPL</name>
<accession>A0A835R4N9</accession>
<dbReference type="OrthoDB" id="10069349at2759"/>
<comment type="caution">
    <text evidence="1">The sequence shown here is derived from an EMBL/GenBank/DDBJ whole genome shotgun (WGS) entry which is preliminary data.</text>
</comment>
<evidence type="ECO:0000313" key="1">
    <source>
        <dbReference type="EMBL" id="KAG0479337.1"/>
    </source>
</evidence>
<dbReference type="AlphaFoldDB" id="A0A835R4N9"/>